<sequence>MLDSLQGNRKEARGSRDVVYQKNDEDIIGEKVQSLGVGGLGHYPVRHRRGIPQGSVLRYCCTLFLFFMKNIGDAVRAPIRYSYTNDIVH</sequence>
<name>A0AAV3XYR3_9GAST</name>
<proteinExistence type="predicted"/>
<dbReference type="AlphaFoldDB" id="A0AAV3XYR3"/>
<evidence type="ECO:0008006" key="3">
    <source>
        <dbReference type="Google" id="ProtNLM"/>
    </source>
</evidence>
<gene>
    <name evidence="1" type="ORF">PoB_000186300</name>
</gene>
<dbReference type="Proteomes" id="UP000735302">
    <property type="component" value="Unassembled WGS sequence"/>
</dbReference>
<protein>
    <recommendedName>
        <fullName evidence="3">Reverse transcriptase domain-containing protein</fullName>
    </recommendedName>
</protein>
<organism evidence="1 2">
    <name type="scientific">Plakobranchus ocellatus</name>
    <dbReference type="NCBI Taxonomy" id="259542"/>
    <lineage>
        <taxon>Eukaryota</taxon>
        <taxon>Metazoa</taxon>
        <taxon>Spiralia</taxon>
        <taxon>Lophotrochozoa</taxon>
        <taxon>Mollusca</taxon>
        <taxon>Gastropoda</taxon>
        <taxon>Heterobranchia</taxon>
        <taxon>Euthyneura</taxon>
        <taxon>Panpulmonata</taxon>
        <taxon>Sacoglossa</taxon>
        <taxon>Placobranchoidea</taxon>
        <taxon>Plakobranchidae</taxon>
        <taxon>Plakobranchus</taxon>
    </lineage>
</organism>
<comment type="caution">
    <text evidence="1">The sequence shown here is derived from an EMBL/GenBank/DDBJ whole genome shotgun (WGS) entry which is preliminary data.</text>
</comment>
<evidence type="ECO:0000313" key="2">
    <source>
        <dbReference type="Proteomes" id="UP000735302"/>
    </source>
</evidence>
<reference evidence="1 2" key="1">
    <citation type="journal article" date="2021" name="Elife">
        <title>Chloroplast acquisition without the gene transfer in kleptoplastic sea slugs, Plakobranchus ocellatus.</title>
        <authorList>
            <person name="Maeda T."/>
            <person name="Takahashi S."/>
            <person name="Yoshida T."/>
            <person name="Shimamura S."/>
            <person name="Takaki Y."/>
            <person name="Nagai Y."/>
            <person name="Toyoda A."/>
            <person name="Suzuki Y."/>
            <person name="Arimoto A."/>
            <person name="Ishii H."/>
            <person name="Satoh N."/>
            <person name="Nishiyama T."/>
            <person name="Hasebe M."/>
            <person name="Maruyama T."/>
            <person name="Minagawa J."/>
            <person name="Obokata J."/>
            <person name="Shigenobu S."/>
        </authorList>
    </citation>
    <scope>NUCLEOTIDE SEQUENCE [LARGE SCALE GENOMIC DNA]</scope>
</reference>
<dbReference type="EMBL" id="BLXT01000264">
    <property type="protein sequence ID" value="GFN75357.1"/>
    <property type="molecule type" value="Genomic_DNA"/>
</dbReference>
<evidence type="ECO:0000313" key="1">
    <source>
        <dbReference type="EMBL" id="GFN75357.1"/>
    </source>
</evidence>
<accession>A0AAV3XYR3</accession>
<keyword evidence="2" id="KW-1185">Reference proteome</keyword>